<dbReference type="Proteomes" id="UP000504611">
    <property type="component" value="Unplaced"/>
</dbReference>
<evidence type="ECO:0000313" key="3">
    <source>
        <dbReference type="RefSeq" id="XP_010765834.1"/>
    </source>
</evidence>
<proteinExistence type="predicted"/>
<dbReference type="InterPro" id="IPR036884">
    <property type="entry name" value="2Fe-2S-bd_dom_sf"/>
</dbReference>
<organism evidence="2 3">
    <name type="scientific">Notothenia coriiceps</name>
    <name type="common">black rockcod</name>
    <dbReference type="NCBI Taxonomy" id="8208"/>
    <lineage>
        <taxon>Eukaryota</taxon>
        <taxon>Metazoa</taxon>
        <taxon>Chordata</taxon>
        <taxon>Craniata</taxon>
        <taxon>Vertebrata</taxon>
        <taxon>Euteleostomi</taxon>
        <taxon>Actinopterygii</taxon>
        <taxon>Neopterygii</taxon>
        <taxon>Teleostei</taxon>
        <taxon>Neoteleostei</taxon>
        <taxon>Acanthomorphata</taxon>
        <taxon>Eupercaria</taxon>
        <taxon>Perciformes</taxon>
        <taxon>Notothenioidei</taxon>
        <taxon>Nototheniidae</taxon>
        <taxon>Notothenia</taxon>
    </lineage>
</organism>
<dbReference type="GO" id="GO:0016491">
    <property type="term" value="F:oxidoreductase activity"/>
    <property type="evidence" value="ECO:0007669"/>
    <property type="project" value="InterPro"/>
</dbReference>
<evidence type="ECO:0000313" key="2">
    <source>
        <dbReference type="Proteomes" id="UP000504611"/>
    </source>
</evidence>
<dbReference type="GO" id="GO:0005506">
    <property type="term" value="F:iron ion binding"/>
    <property type="evidence" value="ECO:0007669"/>
    <property type="project" value="InterPro"/>
</dbReference>
<dbReference type="AlphaFoldDB" id="A0A6I9MHA2"/>
<dbReference type="PANTHER" id="PTHR45444:SF3">
    <property type="entry name" value="XANTHINE DEHYDROGENASE"/>
    <property type="match status" value="1"/>
</dbReference>
<evidence type="ECO:0000259" key="1">
    <source>
        <dbReference type="Pfam" id="PF01799"/>
    </source>
</evidence>
<keyword evidence="2" id="KW-1185">Reference proteome</keyword>
<dbReference type="SUPFAM" id="SSF47741">
    <property type="entry name" value="CO dehydrogenase ISP C-domain like"/>
    <property type="match status" value="1"/>
</dbReference>
<dbReference type="Gene3D" id="3.10.20.30">
    <property type="match status" value="1"/>
</dbReference>
<accession>A0A6I9MHA2</accession>
<feature type="domain" description="[2Fe-2S]-binding" evidence="1">
    <location>
        <begin position="34"/>
        <end position="107"/>
    </location>
</feature>
<gene>
    <name evidence="3" type="primary">LOC104942328</name>
</gene>
<dbReference type="KEGG" id="ncc:104942328"/>
<dbReference type="InterPro" id="IPR016208">
    <property type="entry name" value="Ald_Oxase/xanthine_DH-like"/>
</dbReference>
<reference evidence="3" key="1">
    <citation type="submission" date="2025-08" db="UniProtKB">
        <authorList>
            <consortium name="RefSeq"/>
        </authorList>
    </citation>
    <scope>IDENTIFICATION</scope>
    <source>
        <tissue evidence="3">Muscle</tissue>
    </source>
</reference>
<dbReference type="PANTHER" id="PTHR45444">
    <property type="entry name" value="XANTHINE DEHYDROGENASE"/>
    <property type="match status" value="1"/>
</dbReference>
<dbReference type="Gene3D" id="1.10.150.120">
    <property type="entry name" value="[2Fe-2S]-binding domain"/>
    <property type="match status" value="1"/>
</dbReference>
<name>A0A6I9MHA2_9TELE</name>
<dbReference type="InterPro" id="IPR002888">
    <property type="entry name" value="2Fe-2S-bd"/>
</dbReference>
<dbReference type="InterPro" id="IPR012675">
    <property type="entry name" value="Beta-grasp_dom_sf"/>
</dbReference>
<dbReference type="RefSeq" id="XP_010765834.1">
    <property type="nucleotide sequence ID" value="XM_010767532.1"/>
</dbReference>
<dbReference type="OrthoDB" id="8300278at2759"/>
<dbReference type="Pfam" id="PF01799">
    <property type="entry name" value="Fer2_2"/>
    <property type="match status" value="1"/>
</dbReference>
<dbReference type="GeneID" id="104942328"/>
<sequence length="141" mass="15319">MVSRYQPATKTIMHFSANACLLPLCSLQGAAVTTVEGVGSTKSRIHPVQERIAKAHGSQCGFCTPGMVMSMYTLLRNKPQPSMEDITQHLAGNLCRCTGYRPIIDGCRTFCQEENCCQANGAGDCCLNGDKNDDEAERRGE</sequence>
<protein>
    <submittedName>
        <fullName evidence="3">Aldehyde oxidase 3-like</fullName>
    </submittedName>
</protein>